<dbReference type="InterPro" id="IPR004447">
    <property type="entry name" value="Peptidase_S41A"/>
</dbReference>
<organism evidence="9 10">
    <name type="scientific">Aerococcus kribbianus</name>
    <dbReference type="NCBI Taxonomy" id="2999064"/>
    <lineage>
        <taxon>Bacteria</taxon>
        <taxon>Bacillati</taxon>
        <taxon>Bacillota</taxon>
        <taxon>Bacilli</taxon>
        <taxon>Lactobacillales</taxon>
        <taxon>Aerococcaceae</taxon>
        <taxon>Aerococcus</taxon>
    </lineage>
</organism>
<dbReference type="PANTHER" id="PTHR32060">
    <property type="entry name" value="TAIL-SPECIFIC PROTEASE"/>
    <property type="match status" value="1"/>
</dbReference>
<dbReference type="InterPro" id="IPR036034">
    <property type="entry name" value="PDZ_sf"/>
</dbReference>
<feature type="region of interest" description="Disordered" evidence="6">
    <location>
        <begin position="1"/>
        <end position="35"/>
    </location>
</feature>
<keyword evidence="10" id="KW-1185">Reference proteome</keyword>
<dbReference type="NCBIfam" id="TIGR00225">
    <property type="entry name" value="prc"/>
    <property type="match status" value="1"/>
</dbReference>
<dbReference type="RefSeq" id="WP_268751406.1">
    <property type="nucleotide sequence ID" value="NZ_JAPRFQ010000001.1"/>
</dbReference>
<dbReference type="EMBL" id="JAPRFR010000001">
    <property type="protein sequence ID" value="MCZ0725079.1"/>
    <property type="molecule type" value="Genomic_DNA"/>
</dbReference>
<dbReference type="GO" id="GO:0004175">
    <property type="term" value="F:endopeptidase activity"/>
    <property type="evidence" value="ECO:0007669"/>
    <property type="project" value="TreeGrafter"/>
</dbReference>
<dbReference type="SMART" id="SM00245">
    <property type="entry name" value="TSPc"/>
    <property type="match status" value="1"/>
</dbReference>
<dbReference type="InterPro" id="IPR055210">
    <property type="entry name" value="CtpA/B_N"/>
</dbReference>
<dbReference type="SUPFAM" id="SSF47090">
    <property type="entry name" value="PGBD-like"/>
    <property type="match status" value="1"/>
</dbReference>
<feature type="compositionally biased region" description="Basic and acidic residues" evidence="6">
    <location>
        <begin position="1"/>
        <end position="10"/>
    </location>
</feature>
<evidence type="ECO:0000313" key="10">
    <source>
        <dbReference type="Proteomes" id="UP001146670"/>
    </source>
</evidence>
<dbReference type="InterPro" id="IPR001478">
    <property type="entry name" value="PDZ"/>
</dbReference>
<dbReference type="InterPro" id="IPR036366">
    <property type="entry name" value="PGBDSf"/>
</dbReference>
<dbReference type="SMART" id="SM00228">
    <property type="entry name" value="PDZ"/>
    <property type="match status" value="1"/>
</dbReference>
<evidence type="ECO:0000256" key="1">
    <source>
        <dbReference type="ARBA" id="ARBA00009179"/>
    </source>
</evidence>
<evidence type="ECO:0000256" key="4">
    <source>
        <dbReference type="ARBA" id="ARBA00022825"/>
    </source>
</evidence>
<sequence length="515" mass="56004">MSENTEKESQQPDIDQNIGGQEKQVAESKTNTHDQKKSFGQGCLFIGVYLLSLLCLAALVFFASRFYYTGAMPWDGLINQNSVMSGQDIRRIQQTYQTIQSSYIEEVDQDALVKGAINGMTQAIDDPYSQFLQGEEASQLESTIEGSFDGIGAEIMQKDGKIQVVSPIKDSPAEKAGIQANDVILAVDGQSLEGKTAQEAVALIRGEAGTDVVLTLERQGQSQEVTVTRGEIPIQTVHSEMIAGTDVGRIQITNFSSPTYDEVVEAVKTLRQEGAKRFVLDVRSNPGGLLPSVLQIANMFLDDGDTILQIQEKSGQAQKMLASNEDYGDFKVDEPVAVLIDQGSASASEILAAALQESVGAPIVGSPSFGKGTVQTVIPMDESAELKLTVAKWLTPNGNWINEKGVQPDEEVKLPDYAQLTLIDTSQRYQLGQESKEIENIKAILAALGYLSDDQVNELYDQTTSQAVENLQNDAGLEVTGEINSDTANWMIQAIQEKIQANDKPLERAVDILEE</sequence>
<proteinExistence type="inferred from homology"/>
<keyword evidence="4 5" id="KW-0720">Serine protease</keyword>
<dbReference type="PANTHER" id="PTHR32060:SF30">
    <property type="entry name" value="CARBOXY-TERMINAL PROCESSING PROTEASE CTPA"/>
    <property type="match status" value="1"/>
</dbReference>
<dbReference type="GO" id="GO:0007165">
    <property type="term" value="P:signal transduction"/>
    <property type="evidence" value="ECO:0007669"/>
    <property type="project" value="TreeGrafter"/>
</dbReference>
<dbReference type="InterPro" id="IPR005151">
    <property type="entry name" value="Tail-specific_protease"/>
</dbReference>
<feature type="domain" description="PDZ" evidence="8">
    <location>
        <begin position="137"/>
        <end position="219"/>
    </location>
</feature>
<dbReference type="Gene3D" id="3.30.750.44">
    <property type="match status" value="1"/>
</dbReference>
<reference evidence="9" key="1">
    <citation type="submission" date="2022-12" db="EMBL/GenBank/DDBJ databases">
        <title>Description and comparative metabolic analysis of Aerococcus sp. nov., isolated from the feces of a pig.</title>
        <authorList>
            <person name="Chang Y.-H."/>
        </authorList>
    </citation>
    <scope>NUCLEOTIDE SEQUENCE</scope>
    <source>
        <strain evidence="9">YH-aer222</strain>
    </source>
</reference>
<dbReference type="SUPFAM" id="SSF50156">
    <property type="entry name" value="PDZ domain-like"/>
    <property type="match status" value="1"/>
</dbReference>
<keyword evidence="3 5" id="KW-0378">Hydrolase</keyword>
<evidence type="ECO:0000259" key="8">
    <source>
        <dbReference type="PROSITE" id="PS50106"/>
    </source>
</evidence>
<dbReference type="InterPro" id="IPR041489">
    <property type="entry name" value="PDZ_6"/>
</dbReference>
<dbReference type="AlphaFoldDB" id="A0A9X3FND3"/>
<dbReference type="SUPFAM" id="SSF52096">
    <property type="entry name" value="ClpP/crotonase"/>
    <property type="match status" value="1"/>
</dbReference>
<dbReference type="InterPro" id="IPR036365">
    <property type="entry name" value="PGBD-like_sf"/>
</dbReference>
<dbReference type="GO" id="GO:0030288">
    <property type="term" value="C:outer membrane-bounded periplasmic space"/>
    <property type="evidence" value="ECO:0007669"/>
    <property type="project" value="TreeGrafter"/>
</dbReference>
<dbReference type="Gene3D" id="3.90.226.10">
    <property type="entry name" value="2-enoyl-CoA Hydratase, Chain A, domain 1"/>
    <property type="match status" value="1"/>
</dbReference>
<dbReference type="InterPro" id="IPR029045">
    <property type="entry name" value="ClpP/crotonase-like_dom_sf"/>
</dbReference>
<keyword evidence="7" id="KW-0812">Transmembrane</keyword>
<comment type="caution">
    <text evidence="9">The sequence shown here is derived from an EMBL/GenBank/DDBJ whole genome shotgun (WGS) entry which is preliminary data.</text>
</comment>
<feature type="transmembrane region" description="Helical" evidence="7">
    <location>
        <begin position="43"/>
        <end position="63"/>
    </location>
</feature>
<feature type="compositionally biased region" description="Basic and acidic residues" evidence="6">
    <location>
        <begin position="24"/>
        <end position="35"/>
    </location>
</feature>
<dbReference type="Gene3D" id="1.10.101.10">
    <property type="entry name" value="PGBD-like superfamily/PGBD"/>
    <property type="match status" value="1"/>
</dbReference>
<gene>
    <name evidence="9" type="ORF">OW157_00680</name>
</gene>
<dbReference type="Gene3D" id="2.30.42.10">
    <property type="match status" value="1"/>
</dbReference>
<dbReference type="GO" id="GO:0006508">
    <property type="term" value="P:proteolysis"/>
    <property type="evidence" value="ECO:0007669"/>
    <property type="project" value="UniProtKB-KW"/>
</dbReference>
<dbReference type="Pfam" id="PF03572">
    <property type="entry name" value="Peptidase_S41"/>
    <property type="match status" value="1"/>
</dbReference>
<dbReference type="Proteomes" id="UP001146670">
    <property type="component" value="Unassembled WGS sequence"/>
</dbReference>
<dbReference type="PROSITE" id="PS50106">
    <property type="entry name" value="PDZ"/>
    <property type="match status" value="1"/>
</dbReference>
<evidence type="ECO:0000256" key="6">
    <source>
        <dbReference type="SAM" id="MobiDB-lite"/>
    </source>
</evidence>
<evidence type="ECO:0000313" key="9">
    <source>
        <dbReference type="EMBL" id="MCZ0725079.1"/>
    </source>
</evidence>
<dbReference type="InterPro" id="IPR002477">
    <property type="entry name" value="Peptidoglycan-bd-like"/>
</dbReference>
<dbReference type="Pfam" id="PF01471">
    <property type="entry name" value="PG_binding_1"/>
    <property type="match status" value="1"/>
</dbReference>
<dbReference type="FunFam" id="2.30.42.10:FF:000063">
    <property type="entry name" value="Peptidase, S41 family"/>
    <property type="match status" value="1"/>
</dbReference>
<evidence type="ECO:0000256" key="7">
    <source>
        <dbReference type="SAM" id="Phobius"/>
    </source>
</evidence>
<protein>
    <submittedName>
        <fullName evidence="9">S41 family peptidase</fullName>
    </submittedName>
</protein>
<dbReference type="Pfam" id="PF17820">
    <property type="entry name" value="PDZ_6"/>
    <property type="match status" value="1"/>
</dbReference>
<evidence type="ECO:0000256" key="3">
    <source>
        <dbReference type="ARBA" id="ARBA00022801"/>
    </source>
</evidence>
<dbReference type="Pfam" id="PF22694">
    <property type="entry name" value="CtpB_N-like"/>
    <property type="match status" value="1"/>
</dbReference>
<name>A0A9X3FND3_9LACT</name>
<comment type="similarity">
    <text evidence="1 5">Belongs to the peptidase S41A family.</text>
</comment>
<keyword evidence="7" id="KW-1133">Transmembrane helix</keyword>
<dbReference type="CDD" id="cd07560">
    <property type="entry name" value="Peptidase_S41_CPP"/>
    <property type="match status" value="1"/>
</dbReference>
<keyword evidence="7" id="KW-0472">Membrane</keyword>
<accession>A0A9X3FND3</accession>
<evidence type="ECO:0000256" key="2">
    <source>
        <dbReference type="ARBA" id="ARBA00022670"/>
    </source>
</evidence>
<dbReference type="CDD" id="cd06782">
    <property type="entry name" value="cpPDZ_CPP-like"/>
    <property type="match status" value="1"/>
</dbReference>
<evidence type="ECO:0000256" key="5">
    <source>
        <dbReference type="RuleBase" id="RU004404"/>
    </source>
</evidence>
<keyword evidence="2 5" id="KW-0645">Protease</keyword>
<dbReference type="GO" id="GO:0008236">
    <property type="term" value="F:serine-type peptidase activity"/>
    <property type="evidence" value="ECO:0007669"/>
    <property type="project" value="UniProtKB-KW"/>
</dbReference>